<name>A0A327YB59_9RHOB</name>
<gene>
    <name evidence="2" type="ORF">ATI53_101319</name>
</gene>
<evidence type="ECO:0000256" key="1">
    <source>
        <dbReference type="SAM" id="SignalP"/>
    </source>
</evidence>
<protein>
    <submittedName>
        <fullName evidence="2">Uncharacterized protein</fullName>
    </submittedName>
</protein>
<dbReference type="EMBL" id="QLMG01000013">
    <property type="protein sequence ID" value="RAK18300.1"/>
    <property type="molecule type" value="Genomic_DNA"/>
</dbReference>
<dbReference type="RefSeq" id="WP_009505320.1">
    <property type="nucleotide sequence ID" value="NZ_LIGK01000010.1"/>
</dbReference>
<keyword evidence="1" id="KW-0732">Signal</keyword>
<accession>A0A327YB59</accession>
<comment type="caution">
    <text evidence="2">The sequence shown here is derived from an EMBL/GenBank/DDBJ whole genome shotgun (WGS) entry which is preliminary data.</text>
</comment>
<reference evidence="2 3" key="1">
    <citation type="submission" date="2018-06" db="EMBL/GenBank/DDBJ databases">
        <title>Genomic Encyclopedia of Archaeal and Bacterial Type Strains, Phase II (KMG-II): from individual species to whole genera.</title>
        <authorList>
            <person name="Goeker M."/>
        </authorList>
    </citation>
    <scope>NUCLEOTIDE SEQUENCE [LARGE SCALE GENOMIC DNA]</scope>
    <source>
        <strain evidence="2 3">DSM 22011</strain>
    </source>
</reference>
<keyword evidence="3" id="KW-1185">Reference proteome</keyword>
<organism evidence="2 3">
    <name type="scientific">Salipiger aestuarii</name>
    <dbReference type="NCBI Taxonomy" id="568098"/>
    <lineage>
        <taxon>Bacteria</taxon>
        <taxon>Pseudomonadati</taxon>
        <taxon>Pseudomonadota</taxon>
        <taxon>Alphaproteobacteria</taxon>
        <taxon>Rhodobacterales</taxon>
        <taxon>Roseobacteraceae</taxon>
        <taxon>Salipiger</taxon>
    </lineage>
</organism>
<evidence type="ECO:0000313" key="2">
    <source>
        <dbReference type="EMBL" id="RAK18300.1"/>
    </source>
</evidence>
<sequence length="180" mass="19705">MKLLGLLALLAGPVAAQDFSIDYDRLFEENSDRIMVAEPGVQRLELPGPVIVERRNGRYRADDQSGWGPAGCALDRLFVAGAAVTACPGLYSDDQRDRVAAQLLRGVRFYARNTVPPMAPDAANAAMLSRLAATRDRLSLICAYGSAELAFAAHIAEDATIRRFDRIFRTARLPVTRPCR</sequence>
<dbReference type="OrthoDB" id="7863598at2"/>
<evidence type="ECO:0000313" key="3">
    <source>
        <dbReference type="Proteomes" id="UP000249165"/>
    </source>
</evidence>
<dbReference type="AlphaFoldDB" id="A0A327YB59"/>
<proteinExistence type="predicted"/>
<dbReference type="Proteomes" id="UP000249165">
    <property type="component" value="Unassembled WGS sequence"/>
</dbReference>
<feature type="signal peptide" evidence="1">
    <location>
        <begin position="1"/>
        <end position="16"/>
    </location>
</feature>
<feature type="chain" id="PRO_5016372085" evidence="1">
    <location>
        <begin position="17"/>
        <end position="180"/>
    </location>
</feature>